<dbReference type="PANTHER" id="PTHR10404">
    <property type="entry name" value="N-ACETYLATED-ALPHA-LINKED ACIDIC DIPEPTIDASE"/>
    <property type="match status" value="1"/>
</dbReference>
<comment type="caution">
    <text evidence="5">The sequence shown here is derived from an EMBL/GenBank/DDBJ whole genome shotgun (WGS) entry which is preliminary data.</text>
</comment>
<evidence type="ECO:0000256" key="1">
    <source>
        <dbReference type="ARBA" id="ARBA00005634"/>
    </source>
</evidence>
<feature type="domain" description="PA" evidence="2">
    <location>
        <begin position="161"/>
        <end position="235"/>
    </location>
</feature>
<sequence>MRHAPKKGSTVLRGKKAEQLFLSVPDTDSAIAASRVYAGKPHMAGSEGDFDTAKYFLAHLQEELQIDHSFSDIPLYSAGSTESREATLSISSLDEPKAWIDVYYPILNNPLDRSLEILGEDGNPVWSAELEEVADETDPYAFKSANAVPTWHGISRGGQAEGKLIYAHYGRQRDFDALVEAGVDFSGKIVLTRYGGIFRGLKIKRAQELGAAAVLVYSDPRDDGTVTVENGYVPYPHGPARNPTSVQRGSVQFLSLYPGDPSTPGYPSYENSTRVEGGSKPTIPSLPISWANAEVLLKHLEDGHEGPTVRLVNNVDEKVTPIWNVMGVIPGHVKSEVVVIGAHRDAWVTGASDPSSGTVSLSEVIRGFGALSKEGWTPLRTILITSWDGEEFGLVGSTEWGEDFSEWIKDHVVAYVNMDTSVSGSRLKAAGSPLLAHLLRETAEQIPHPTSEGRSLWDAHGDSGTLFGEYMNAEIAAMHEDELLAVDSIGVSPLGSGSDYTIFLQYHGVPSTDGGFTSTLHDPVYHYHSIFDSQYWQELYGDPGFSRHIAIAKHTGLQVLRLSGDIILPFNTTHYSIELESYLDNVGSIAAAGSYDVDLSPLRGSLHALQSVSLELDSAKTKAEHKLRKILKQLKKKHAICHKIRRRIHKASCKLKKVFGKHKYNSFRQPSKRLLKAIQRVQAVNKRLIAFERGFISKDGIKDREWYKHLGVAPGKWSGYGATTFPGVTEALTMDKNATAAAYEAGRLKVLIDDLVETIRL</sequence>
<dbReference type="Pfam" id="PF04389">
    <property type="entry name" value="Peptidase_M28"/>
    <property type="match status" value="1"/>
</dbReference>
<dbReference type="InterPro" id="IPR007365">
    <property type="entry name" value="TFR-like_dimer_dom"/>
</dbReference>
<dbReference type="Gene3D" id="1.20.930.40">
    <property type="entry name" value="Transferrin receptor-like, dimerisation domain"/>
    <property type="match status" value="1"/>
</dbReference>
<name>A0A9P7E9W8_9AGAM</name>
<reference evidence="5" key="1">
    <citation type="journal article" date="2020" name="New Phytol.">
        <title>Comparative genomics reveals dynamic genome evolution in host specialist ectomycorrhizal fungi.</title>
        <authorList>
            <person name="Lofgren L.A."/>
            <person name="Nguyen N.H."/>
            <person name="Vilgalys R."/>
            <person name="Ruytinx J."/>
            <person name="Liao H.L."/>
            <person name="Branco S."/>
            <person name="Kuo A."/>
            <person name="LaButti K."/>
            <person name="Lipzen A."/>
            <person name="Andreopoulos W."/>
            <person name="Pangilinan J."/>
            <person name="Riley R."/>
            <person name="Hundley H."/>
            <person name="Na H."/>
            <person name="Barry K."/>
            <person name="Grigoriev I.V."/>
            <person name="Stajich J.E."/>
            <person name="Kennedy P.G."/>
        </authorList>
    </citation>
    <scope>NUCLEOTIDE SEQUENCE</scope>
    <source>
        <strain evidence="5">MN1</strain>
    </source>
</reference>
<dbReference type="CDD" id="cd08022">
    <property type="entry name" value="M28_PSMA_like"/>
    <property type="match status" value="1"/>
</dbReference>
<dbReference type="InterPro" id="IPR039373">
    <property type="entry name" value="Peptidase_M28B"/>
</dbReference>
<evidence type="ECO:0000259" key="4">
    <source>
        <dbReference type="Pfam" id="PF04389"/>
    </source>
</evidence>
<dbReference type="PANTHER" id="PTHR10404:SF46">
    <property type="entry name" value="VACUOLAR PROTEIN SORTING-ASSOCIATED PROTEIN 70"/>
    <property type="match status" value="1"/>
</dbReference>
<dbReference type="Gene3D" id="3.50.30.30">
    <property type="match status" value="1"/>
</dbReference>
<feature type="domain" description="Peptidase M28" evidence="4">
    <location>
        <begin position="324"/>
        <end position="525"/>
    </location>
</feature>
<protein>
    <recommendedName>
        <fullName evidence="7">Zn-dependent exopeptidase</fullName>
    </recommendedName>
</protein>
<dbReference type="SUPFAM" id="SSF52025">
    <property type="entry name" value="PA domain"/>
    <property type="match status" value="1"/>
</dbReference>
<dbReference type="GO" id="GO:0004180">
    <property type="term" value="F:carboxypeptidase activity"/>
    <property type="evidence" value="ECO:0007669"/>
    <property type="project" value="TreeGrafter"/>
</dbReference>
<dbReference type="Pfam" id="PF02225">
    <property type="entry name" value="PA"/>
    <property type="match status" value="1"/>
</dbReference>
<dbReference type="FunFam" id="3.40.630.10:FF:000101">
    <property type="entry name" value="N-acetylated alpha-linked acidic dipeptidase like 1"/>
    <property type="match status" value="1"/>
</dbReference>
<evidence type="ECO:0000313" key="5">
    <source>
        <dbReference type="EMBL" id="KAG1815621.1"/>
    </source>
</evidence>
<evidence type="ECO:0000259" key="3">
    <source>
        <dbReference type="Pfam" id="PF04253"/>
    </source>
</evidence>
<dbReference type="SUPFAM" id="SSF53187">
    <property type="entry name" value="Zn-dependent exopeptidases"/>
    <property type="match status" value="1"/>
</dbReference>
<organism evidence="5 6">
    <name type="scientific">Suillus subaureus</name>
    <dbReference type="NCBI Taxonomy" id="48587"/>
    <lineage>
        <taxon>Eukaryota</taxon>
        <taxon>Fungi</taxon>
        <taxon>Dikarya</taxon>
        <taxon>Basidiomycota</taxon>
        <taxon>Agaricomycotina</taxon>
        <taxon>Agaricomycetes</taxon>
        <taxon>Agaricomycetidae</taxon>
        <taxon>Boletales</taxon>
        <taxon>Suillineae</taxon>
        <taxon>Suillaceae</taxon>
        <taxon>Suillus</taxon>
    </lineage>
</organism>
<dbReference type="Pfam" id="PF04253">
    <property type="entry name" value="TFR_dimer"/>
    <property type="match status" value="1"/>
</dbReference>
<evidence type="ECO:0000313" key="6">
    <source>
        <dbReference type="Proteomes" id="UP000807769"/>
    </source>
</evidence>
<evidence type="ECO:0008006" key="7">
    <source>
        <dbReference type="Google" id="ProtNLM"/>
    </source>
</evidence>
<comment type="similarity">
    <text evidence="1">Belongs to the peptidase M28 family. M28B subfamily.</text>
</comment>
<feature type="domain" description="Transferrin receptor-like dimerisation" evidence="3">
    <location>
        <begin position="647"/>
        <end position="758"/>
    </location>
</feature>
<dbReference type="InterPro" id="IPR046450">
    <property type="entry name" value="PA_dom_sf"/>
</dbReference>
<proteinExistence type="inferred from homology"/>
<dbReference type="OrthoDB" id="5841748at2759"/>
<dbReference type="InterPro" id="IPR036757">
    <property type="entry name" value="TFR-like_dimer_dom_sf"/>
</dbReference>
<dbReference type="EMBL" id="JABBWG010000018">
    <property type="protein sequence ID" value="KAG1815621.1"/>
    <property type="molecule type" value="Genomic_DNA"/>
</dbReference>
<dbReference type="InterPro" id="IPR003137">
    <property type="entry name" value="PA_domain"/>
</dbReference>
<dbReference type="GeneID" id="64625057"/>
<dbReference type="AlphaFoldDB" id="A0A9P7E9W8"/>
<evidence type="ECO:0000259" key="2">
    <source>
        <dbReference type="Pfam" id="PF02225"/>
    </source>
</evidence>
<gene>
    <name evidence="5" type="ORF">BJ212DRAFT_1272785</name>
</gene>
<dbReference type="InterPro" id="IPR007484">
    <property type="entry name" value="Peptidase_M28"/>
</dbReference>
<dbReference type="Gene3D" id="3.40.630.10">
    <property type="entry name" value="Zn peptidases"/>
    <property type="match status" value="1"/>
</dbReference>
<dbReference type="RefSeq" id="XP_041192552.1">
    <property type="nucleotide sequence ID" value="XM_041331040.1"/>
</dbReference>
<keyword evidence="6" id="KW-1185">Reference proteome</keyword>
<dbReference type="SUPFAM" id="SSF47672">
    <property type="entry name" value="Transferrin receptor-like dimerisation domain"/>
    <property type="match status" value="1"/>
</dbReference>
<dbReference type="Proteomes" id="UP000807769">
    <property type="component" value="Unassembled WGS sequence"/>
</dbReference>
<dbReference type="CDD" id="cd02121">
    <property type="entry name" value="PA_GCPII_like"/>
    <property type="match status" value="1"/>
</dbReference>
<accession>A0A9P7E9W8</accession>